<dbReference type="PANTHER" id="PTHR36175:SF1">
    <property type="entry name" value="CYANOPHYCINASE"/>
    <property type="match status" value="1"/>
</dbReference>
<evidence type="ECO:0000313" key="9">
    <source>
        <dbReference type="EMBL" id="OAQ38998.1"/>
    </source>
</evidence>
<keyword evidence="7" id="KW-0378">Hydrolase</keyword>
<dbReference type="CDD" id="cd03145">
    <property type="entry name" value="GAT1_cyanophycinase"/>
    <property type="match status" value="1"/>
</dbReference>
<reference evidence="9 10" key="2">
    <citation type="submission" date="2016-06" db="EMBL/GenBank/DDBJ databases">
        <title>Pedobacter psychrophilus sp. nov., isolated from Antarctic fragmentary rock.</title>
        <authorList>
            <person name="Svec P."/>
        </authorList>
    </citation>
    <scope>NUCLEOTIDE SEQUENCE [LARGE SCALE GENOMIC DNA]</scope>
    <source>
        <strain evidence="9 10">CCM 8644</strain>
    </source>
</reference>
<comment type="catalytic activity">
    <reaction evidence="1">
        <text>[L-4-(L-arginin-2-N-yl)aspartate](n) + H2O = [L-4-(L-arginin-2-N-yl)aspartate](n-1) + L-4-(L-arginin-2-N-yl)aspartate</text>
        <dbReference type="Rhea" id="RHEA:12845"/>
        <dbReference type="Rhea" id="RHEA-COMP:13728"/>
        <dbReference type="Rhea" id="RHEA-COMP:13734"/>
        <dbReference type="ChEBI" id="CHEBI:15377"/>
        <dbReference type="ChEBI" id="CHEBI:137986"/>
        <dbReference type="ChEBI" id="CHEBI:137991"/>
        <dbReference type="EC" id="3.4.15.6"/>
    </reaction>
</comment>
<evidence type="ECO:0000256" key="4">
    <source>
        <dbReference type="ARBA" id="ARBA00013115"/>
    </source>
</evidence>
<dbReference type="GO" id="GO:0006508">
    <property type="term" value="P:proteolysis"/>
    <property type="evidence" value="ECO:0007669"/>
    <property type="project" value="UniProtKB-KW"/>
</dbReference>
<dbReference type="AlphaFoldDB" id="A0A179DDF5"/>
<dbReference type="InterPro" id="IPR005320">
    <property type="entry name" value="Peptidase_S51"/>
</dbReference>
<gene>
    <name evidence="9" type="ORF">A5893_12840</name>
</gene>
<comment type="similarity">
    <text evidence="3">Belongs to the peptidase S51 family.</text>
</comment>
<dbReference type="GO" id="GO:0008236">
    <property type="term" value="F:serine-type peptidase activity"/>
    <property type="evidence" value="ECO:0007669"/>
    <property type="project" value="UniProtKB-KW"/>
</dbReference>
<evidence type="ECO:0000256" key="1">
    <source>
        <dbReference type="ARBA" id="ARBA00001092"/>
    </source>
</evidence>
<dbReference type="Proteomes" id="UP000078459">
    <property type="component" value="Unassembled WGS sequence"/>
</dbReference>
<dbReference type="EMBL" id="LWHJ01000029">
    <property type="protein sequence ID" value="OAQ38998.1"/>
    <property type="molecule type" value="Genomic_DNA"/>
</dbReference>
<dbReference type="PANTHER" id="PTHR36175">
    <property type="entry name" value="CYANOPHYCINASE"/>
    <property type="match status" value="1"/>
</dbReference>
<dbReference type="InterPro" id="IPR011811">
    <property type="entry name" value="Peptidase_S51_cyanophycinase"/>
</dbReference>
<dbReference type="GO" id="GO:0008241">
    <property type="term" value="F:peptidyl-dipeptidase activity"/>
    <property type="evidence" value="ECO:0007669"/>
    <property type="project" value="UniProtKB-EC"/>
</dbReference>
<organism evidence="9 10">
    <name type="scientific">Pedobacter psychrophilus</name>
    <dbReference type="NCBI Taxonomy" id="1826909"/>
    <lineage>
        <taxon>Bacteria</taxon>
        <taxon>Pseudomonadati</taxon>
        <taxon>Bacteroidota</taxon>
        <taxon>Sphingobacteriia</taxon>
        <taxon>Sphingobacteriales</taxon>
        <taxon>Sphingobacteriaceae</taxon>
        <taxon>Pedobacter</taxon>
    </lineage>
</organism>
<keyword evidence="8" id="KW-0720">Serine protease</keyword>
<keyword evidence="10" id="KW-1185">Reference proteome</keyword>
<keyword evidence="6" id="KW-0645">Protease</keyword>
<protein>
    <recommendedName>
        <fullName evidence="5">Cyanophycinase</fullName>
        <ecNumber evidence="4">3.4.15.6</ecNumber>
    </recommendedName>
</protein>
<dbReference type="Gene3D" id="3.40.50.880">
    <property type="match status" value="1"/>
</dbReference>
<evidence type="ECO:0000256" key="5">
    <source>
        <dbReference type="ARBA" id="ARBA00015719"/>
    </source>
</evidence>
<dbReference type="Pfam" id="PF03575">
    <property type="entry name" value="Peptidase_S51"/>
    <property type="match status" value="1"/>
</dbReference>
<sequence>MISFDGYSQKQSPKGSLFIIGGGIRSQKLINKMIETANFLPNDYIVVLPMATQEPDTAFKYIDLQFKAATDKKVINLDFDSISVNDSQKLSLLYSAKLIYIPGGDQNRFMNVVLNTKVYDAIHFAYQNGSTIAGTSAGAAVMSKYMITGKQLQGDTTYKETFNKLWKNNTEFQEGLGLLDSVIIDQHFIKRSRYNRLISALEAKPNFDCIGIDESTALIVHQNTASISGESQVIKFSNMETDGLTGDEKLIKFKDVKMSIYTNGDKFVIK</sequence>
<name>A0A179DDF5_9SPHI</name>
<proteinExistence type="inferred from homology"/>
<evidence type="ECO:0000256" key="8">
    <source>
        <dbReference type="ARBA" id="ARBA00022825"/>
    </source>
</evidence>
<evidence type="ECO:0000256" key="3">
    <source>
        <dbReference type="ARBA" id="ARBA00006534"/>
    </source>
</evidence>
<accession>A0A179DDF5</accession>
<comment type="caution">
    <text evidence="9">The sequence shown here is derived from an EMBL/GenBank/DDBJ whole genome shotgun (WGS) entry which is preliminary data.</text>
</comment>
<dbReference type="NCBIfam" id="TIGR02069">
    <property type="entry name" value="cyanophycinase"/>
    <property type="match status" value="1"/>
</dbReference>
<evidence type="ECO:0000256" key="6">
    <source>
        <dbReference type="ARBA" id="ARBA00022670"/>
    </source>
</evidence>
<dbReference type="SUPFAM" id="SSF52317">
    <property type="entry name" value="Class I glutamine amidotransferase-like"/>
    <property type="match status" value="1"/>
</dbReference>
<evidence type="ECO:0000256" key="7">
    <source>
        <dbReference type="ARBA" id="ARBA00022801"/>
    </source>
</evidence>
<dbReference type="InterPro" id="IPR029062">
    <property type="entry name" value="Class_I_gatase-like"/>
</dbReference>
<evidence type="ECO:0000256" key="2">
    <source>
        <dbReference type="ARBA" id="ARBA00002039"/>
    </source>
</evidence>
<comment type="function">
    <text evidence="2">Exopeptidase that catalyzes the hydrolytic cleavage of multi-L-arginyl-poly-L-aspartic acid (cyanophycin; a water-insoluble reserve polymer) into aspartate-arginine dipeptides.</text>
</comment>
<reference evidence="9 10" key="1">
    <citation type="submission" date="2016-04" db="EMBL/GenBank/DDBJ databases">
        <authorList>
            <person name="Evans L.H."/>
            <person name="Alamgir A."/>
            <person name="Owens N."/>
            <person name="Weber N.D."/>
            <person name="Virtaneva K."/>
            <person name="Barbian K."/>
            <person name="Babar A."/>
            <person name="Rosenke K."/>
        </authorList>
    </citation>
    <scope>NUCLEOTIDE SEQUENCE [LARGE SCALE GENOMIC DNA]</scope>
    <source>
        <strain evidence="9 10">CCM 8644</strain>
    </source>
</reference>
<dbReference type="EC" id="3.4.15.6" evidence="4"/>
<evidence type="ECO:0000313" key="10">
    <source>
        <dbReference type="Proteomes" id="UP000078459"/>
    </source>
</evidence>